<evidence type="ECO:0000256" key="1">
    <source>
        <dbReference type="ARBA" id="ARBA00004651"/>
    </source>
</evidence>
<feature type="transmembrane region" description="Helical" evidence="7">
    <location>
        <begin position="50"/>
        <end position="75"/>
    </location>
</feature>
<dbReference type="InterPro" id="IPR048279">
    <property type="entry name" value="MdtK-like"/>
</dbReference>
<keyword evidence="6 7" id="KW-0472">Membrane</keyword>
<sequence length="456" mass="48090">MIKRSMLKEYLRYIVPTMLTFTLASVYSIVDGMFVGHAVGDAGVAGINVAFPLVAFVMAVGTGIGMGGGVISSIAKGAGDHAKSRRAVGTTFVMLLASALPVMALLLFAAEPICRLLGGQGVTLAQATAYTSVIAWGVPFQIFVTGCTPLIRNQGRVGFAMAVQVFAGLMNVLLDYVFVMVLGWGTAGAAAATAVAQAAASVPVIIFFLMKKNRIARADLRPDFKIVGHSLKLGMAPFGLTLLPEATVVAINVNLSTYGGETALAAYAVVSYTACVIQMLIQGVGDGSQPLISKHYGAGDFEGVRRFRNTNYLITISLGALGLLTMYLLRHQVPLLYGSSAETAAIVAYALPIFSTAYVFYGFTHASTSYFYAVDDARASNAIVYSEAILVVLVVFGIARVAGVDGIWFSVTIVQIVLACMAGALMRYRHLKRVDGEAEAEEPAAVCESVPVREGC</sequence>
<evidence type="ECO:0000256" key="4">
    <source>
        <dbReference type="ARBA" id="ARBA00022692"/>
    </source>
</evidence>
<feature type="transmembrane region" description="Helical" evidence="7">
    <location>
        <begin position="231"/>
        <end position="251"/>
    </location>
</feature>
<evidence type="ECO:0000256" key="7">
    <source>
        <dbReference type="SAM" id="Phobius"/>
    </source>
</evidence>
<feature type="transmembrane region" description="Helical" evidence="7">
    <location>
        <begin position="87"/>
        <end position="109"/>
    </location>
</feature>
<dbReference type="InterPro" id="IPR051327">
    <property type="entry name" value="MATE_MepA_subfamily"/>
</dbReference>
<name>A0ABT7DJ13_9ACTN</name>
<evidence type="ECO:0000256" key="6">
    <source>
        <dbReference type="ARBA" id="ARBA00023136"/>
    </source>
</evidence>
<feature type="transmembrane region" description="Helical" evidence="7">
    <location>
        <begin position="12"/>
        <end position="30"/>
    </location>
</feature>
<dbReference type="PIRSF" id="PIRSF006603">
    <property type="entry name" value="DinF"/>
    <property type="match status" value="1"/>
</dbReference>
<feature type="transmembrane region" description="Helical" evidence="7">
    <location>
        <begin position="163"/>
        <end position="184"/>
    </location>
</feature>
<reference evidence="8 9" key="1">
    <citation type="submission" date="2023-05" db="EMBL/GenBank/DDBJ databases">
        <title>Gordonibacter KGMB12511T sp. nov., isolated from faeces of healthy Korean.</title>
        <authorList>
            <person name="Kim H.S."/>
            <person name="Kim J.-S."/>
            <person name="Suh M.K."/>
            <person name="Eom M.K."/>
            <person name="Do H.E."/>
            <person name="Lee J.-S."/>
        </authorList>
    </citation>
    <scope>NUCLEOTIDE SEQUENCE [LARGE SCALE GENOMIC DNA]</scope>
    <source>
        <strain evidence="8 9">KGMB12511</strain>
    </source>
</reference>
<keyword evidence="2" id="KW-0813">Transport</keyword>
<feature type="transmembrane region" description="Helical" evidence="7">
    <location>
        <begin position="341"/>
        <end position="361"/>
    </location>
</feature>
<feature type="transmembrane region" description="Helical" evidence="7">
    <location>
        <begin position="312"/>
        <end position="329"/>
    </location>
</feature>
<keyword evidence="3" id="KW-1003">Cell membrane</keyword>
<dbReference type="EMBL" id="JASJEU010000003">
    <property type="protein sequence ID" value="MDJ1649514.1"/>
    <property type="molecule type" value="Genomic_DNA"/>
</dbReference>
<gene>
    <name evidence="8" type="ORF">QNJ86_01730</name>
</gene>
<feature type="transmembrane region" description="Helical" evidence="7">
    <location>
        <begin position="129"/>
        <end position="151"/>
    </location>
</feature>
<evidence type="ECO:0000256" key="5">
    <source>
        <dbReference type="ARBA" id="ARBA00022989"/>
    </source>
</evidence>
<dbReference type="Pfam" id="PF01554">
    <property type="entry name" value="MatE"/>
    <property type="match status" value="2"/>
</dbReference>
<proteinExistence type="predicted"/>
<feature type="transmembrane region" description="Helical" evidence="7">
    <location>
        <begin position="263"/>
        <end position="281"/>
    </location>
</feature>
<keyword evidence="5 7" id="KW-1133">Transmembrane helix</keyword>
<feature type="transmembrane region" description="Helical" evidence="7">
    <location>
        <begin position="407"/>
        <end position="426"/>
    </location>
</feature>
<accession>A0ABT7DJ13</accession>
<keyword evidence="4 7" id="KW-0812">Transmembrane</keyword>
<feature type="transmembrane region" description="Helical" evidence="7">
    <location>
        <begin position="190"/>
        <end position="210"/>
    </location>
</feature>
<dbReference type="Proteomes" id="UP001232750">
    <property type="component" value="Unassembled WGS sequence"/>
</dbReference>
<evidence type="ECO:0000256" key="3">
    <source>
        <dbReference type="ARBA" id="ARBA00022475"/>
    </source>
</evidence>
<comment type="caution">
    <text evidence="8">The sequence shown here is derived from an EMBL/GenBank/DDBJ whole genome shotgun (WGS) entry which is preliminary data.</text>
</comment>
<dbReference type="PANTHER" id="PTHR43823">
    <property type="entry name" value="SPORULATION PROTEIN YKVU"/>
    <property type="match status" value="1"/>
</dbReference>
<dbReference type="PANTHER" id="PTHR43823:SF3">
    <property type="entry name" value="MULTIDRUG EXPORT PROTEIN MEPA"/>
    <property type="match status" value="1"/>
</dbReference>
<evidence type="ECO:0000313" key="9">
    <source>
        <dbReference type="Proteomes" id="UP001232750"/>
    </source>
</evidence>
<protein>
    <submittedName>
        <fullName evidence="8">MATE family efflux transporter</fullName>
    </submittedName>
</protein>
<dbReference type="NCBIfam" id="TIGR00797">
    <property type="entry name" value="matE"/>
    <property type="match status" value="1"/>
</dbReference>
<feature type="transmembrane region" description="Helical" evidence="7">
    <location>
        <begin position="382"/>
        <end position="401"/>
    </location>
</feature>
<keyword evidence="9" id="KW-1185">Reference proteome</keyword>
<evidence type="ECO:0000256" key="2">
    <source>
        <dbReference type="ARBA" id="ARBA00022448"/>
    </source>
</evidence>
<dbReference type="RefSeq" id="WP_283830846.1">
    <property type="nucleotide sequence ID" value="NZ_JASJEU010000003.1"/>
</dbReference>
<dbReference type="InterPro" id="IPR002528">
    <property type="entry name" value="MATE_fam"/>
</dbReference>
<organism evidence="8 9">
    <name type="scientific">Gordonibacter faecis</name>
    <dbReference type="NCBI Taxonomy" id="3047475"/>
    <lineage>
        <taxon>Bacteria</taxon>
        <taxon>Bacillati</taxon>
        <taxon>Actinomycetota</taxon>
        <taxon>Coriobacteriia</taxon>
        <taxon>Eggerthellales</taxon>
        <taxon>Eggerthellaceae</taxon>
        <taxon>Gordonibacter</taxon>
    </lineage>
</organism>
<evidence type="ECO:0000313" key="8">
    <source>
        <dbReference type="EMBL" id="MDJ1649514.1"/>
    </source>
</evidence>
<comment type="subcellular location">
    <subcellularLocation>
        <location evidence="1">Cell membrane</location>
        <topology evidence="1">Multi-pass membrane protein</topology>
    </subcellularLocation>
</comment>